<evidence type="ECO:0000256" key="1">
    <source>
        <dbReference type="SAM" id="MobiDB-lite"/>
    </source>
</evidence>
<comment type="caution">
    <text evidence="2">The sequence shown here is derived from an EMBL/GenBank/DDBJ whole genome shotgun (WGS) entry which is preliminary data.</text>
</comment>
<name>A0A3S5AT72_9PLAT</name>
<gene>
    <name evidence="2" type="ORF">PXEA_LOCUS30646</name>
</gene>
<dbReference type="EMBL" id="CAAALY010254290">
    <property type="protein sequence ID" value="VEL37206.1"/>
    <property type="molecule type" value="Genomic_DNA"/>
</dbReference>
<reference evidence="2" key="1">
    <citation type="submission" date="2018-11" db="EMBL/GenBank/DDBJ databases">
        <authorList>
            <consortium name="Pathogen Informatics"/>
        </authorList>
    </citation>
    <scope>NUCLEOTIDE SEQUENCE</scope>
</reference>
<evidence type="ECO:0000313" key="3">
    <source>
        <dbReference type="Proteomes" id="UP000784294"/>
    </source>
</evidence>
<proteinExistence type="predicted"/>
<dbReference type="AlphaFoldDB" id="A0A3S5AT72"/>
<evidence type="ECO:0000313" key="2">
    <source>
        <dbReference type="EMBL" id="VEL37206.1"/>
    </source>
</evidence>
<dbReference type="Proteomes" id="UP000784294">
    <property type="component" value="Unassembled WGS sequence"/>
</dbReference>
<feature type="region of interest" description="Disordered" evidence="1">
    <location>
        <begin position="103"/>
        <end position="123"/>
    </location>
</feature>
<accession>A0A3S5AT72</accession>
<sequence length="267" mass="29096">MPCCHGTSAPLSGRHWCSLGAEQSTRVEDAKGLSLLFPPIRRQPCINANCTHLSIALSLPFWYGLWIPSHPARHKPDHLLTPHSASPPFQPLQSRHLLPLEARSRGSNKSQLGPEREREREREGGACGWVLSEEAQRHHLSHLPRPEGIGQLLTRIGCLTDQVCQCYLVAFSFHSALQLFRSIWSALSRLAASSKQSLSVCSVGLFCPHGLPLAFLPIALVSMGNTCTTRLVCVGMNCPNMVGWTHGPTGLPGLPTRADCSAHSGAR</sequence>
<organism evidence="2 3">
    <name type="scientific">Protopolystoma xenopodis</name>
    <dbReference type="NCBI Taxonomy" id="117903"/>
    <lineage>
        <taxon>Eukaryota</taxon>
        <taxon>Metazoa</taxon>
        <taxon>Spiralia</taxon>
        <taxon>Lophotrochozoa</taxon>
        <taxon>Platyhelminthes</taxon>
        <taxon>Monogenea</taxon>
        <taxon>Polyopisthocotylea</taxon>
        <taxon>Polystomatidea</taxon>
        <taxon>Polystomatidae</taxon>
        <taxon>Protopolystoma</taxon>
    </lineage>
</organism>
<feature type="compositionally biased region" description="Basic and acidic residues" evidence="1">
    <location>
        <begin position="114"/>
        <end position="123"/>
    </location>
</feature>
<protein>
    <submittedName>
        <fullName evidence="2">Uncharacterized protein</fullName>
    </submittedName>
</protein>
<keyword evidence="3" id="KW-1185">Reference proteome</keyword>